<accession>A0A1V4DFK0</accession>
<feature type="transmembrane region" description="Helical" evidence="9">
    <location>
        <begin position="162"/>
        <end position="181"/>
    </location>
</feature>
<dbReference type="InterPro" id="IPR007272">
    <property type="entry name" value="Sulf_transp_TsuA/YedE"/>
</dbReference>
<protein>
    <submittedName>
        <fullName evidence="10">Uncharacterized protein</fullName>
    </submittedName>
</protein>
<evidence type="ECO:0000256" key="5">
    <source>
        <dbReference type="ARBA" id="ARBA00022692"/>
    </source>
</evidence>
<keyword evidence="5 9" id="KW-0812">Transmembrane</keyword>
<dbReference type="Proteomes" id="UP000189970">
    <property type="component" value="Unassembled WGS sequence"/>
</dbReference>
<feature type="transmembrane region" description="Helical" evidence="9">
    <location>
        <begin position="369"/>
        <end position="387"/>
    </location>
</feature>
<proteinExistence type="inferred from homology"/>
<feature type="transmembrane region" description="Helical" evidence="9">
    <location>
        <begin position="201"/>
        <end position="221"/>
    </location>
</feature>
<gene>
    <name evidence="10" type="ORF">BW731_03055</name>
</gene>
<feature type="transmembrane region" description="Helical" evidence="9">
    <location>
        <begin position="128"/>
        <end position="150"/>
    </location>
</feature>
<comment type="caution">
    <text evidence="10">The sequence shown here is derived from an EMBL/GenBank/DDBJ whole genome shotgun (WGS) entry which is preliminary data.</text>
</comment>
<evidence type="ECO:0000256" key="1">
    <source>
        <dbReference type="ARBA" id="ARBA00004429"/>
    </source>
</evidence>
<dbReference type="RefSeq" id="WP_079345611.1">
    <property type="nucleotide sequence ID" value="NZ_MVAB01000001.1"/>
</dbReference>
<name>A0A1V4DFK0_9ENTE</name>
<evidence type="ECO:0000256" key="7">
    <source>
        <dbReference type="ARBA" id="ARBA00023136"/>
    </source>
</evidence>
<sequence length="437" mass="47491">MENVHIDERESFNRVQPFIAIIIVILLLMFGSYLGNEKAVLPIQLFSGVLLGATLTRARFGFAGGIKRIYVRGEGSLTKALLIMLFVTMFLFMGIQWYAAQNGAIPAFLANEGDAIIPGTQNVYMANLATVLGGMLFGIGMIFAGGCASGTLTDMGEGEGRAMFVFLFFLLGSAPGELARYKFDQSSLGKVGVQSYLPDTFGYLGALAVSGLILLFIYWLVLKYEKKRKEENTYMDPLGDWEDFERPLSTESSAETSLFSYKTYHKLFIERWSFKTGAIVIAVICTFILVTTNKAWGVTSAFSKLEIALLQPLGVEFASPAFDKLNLSVSEGLLTDGGTIRNIGIVVGAALSFLMAGRFKFAMKLNKRDIPYFIVGGLLMGFGARLAKGCNAGAMYSAISTFSVSGWVFTVAMVVGGLISLKLFAGKMSLIPASRKK</sequence>
<dbReference type="AlphaFoldDB" id="A0A1V4DFK0"/>
<reference evidence="10 11" key="1">
    <citation type="submission" date="2017-02" db="EMBL/GenBank/DDBJ databases">
        <title>Vagococcus cremeus sp. nov., isolated from the small intestine of a marten, Martes flavigula.</title>
        <authorList>
            <person name="Tak E.J."/>
            <person name="Bae J.-W."/>
        </authorList>
    </citation>
    <scope>NUCLEOTIDE SEQUENCE [LARGE SCALE GENOMIC DNA]</scope>
    <source>
        <strain evidence="10 11">D7T301</strain>
    </source>
</reference>
<evidence type="ECO:0000256" key="9">
    <source>
        <dbReference type="SAM" id="Phobius"/>
    </source>
</evidence>
<dbReference type="EMBL" id="MVAB01000001">
    <property type="protein sequence ID" value="OPF87262.1"/>
    <property type="molecule type" value="Genomic_DNA"/>
</dbReference>
<dbReference type="PANTHER" id="PTHR30574">
    <property type="entry name" value="INNER MEMBRANE PROTEIN YEDE"/>
    <property type="match status" value="1"/>
</dbReference>
<evidence type="ECO:0000256" key="3">
    <source>
        <dbReference type="ARBA" id="ARBA00022475"/>
    </source>
</evidence>
<feature type="transmembrane region" description="Helical" evidence="9">
    <location>
        <begin position="407"/>
        <end position="425"/>
    </location>
</feature>
<feature type="transmembrane region" description="Helical" evidence="9">
    <location>
        <begin position="80"/>
        <end position="99"/>
    </location>
</feature>
<keyword evidence="11" id="KW-1185">Reference proteome</keyword>
<comment type="subcellular location">
    <subcellularLocation>
        <location evidence="1">Cell inner membrane</location>
        <topology evidence="1">Multi-pass membrane protein</topology>
    </subcellularLocation>
</comment>
<feature type="transmembrane region" description="Helical" evidence="9">
    <location>
        <begin position="339"/>
        <end position="357"/>
    </location>
</feature>
<keyword evidence="6 9" id="KW-1133">Transmembrane helix</keyword>
<evidence type="ECO:0000256" key="4">
    <source>
        <dbReference type="ARBA" id="ARBA00022519"/>
    </source>
</evidence>
<dbReference type="PANTHER" id="PTHR30574:SF1">
    <property type="entry name" value="SULPHUR TRANSPORT DOMAIN-CONTAINING PROTEIN"/>
    <property type="match status" value="1"/>
</dbReference>
<keyword evidence="7 9" id="KW-0472">Membrane</keyword>
<organism evidence="10 11">
    <name type="scientific">Vagococcus martis</name>
    <dbReference type="NCBI Taxonomy" id="1768210"/>
    <lineage>
        <taxon>Bacteria</taxon>
        <taxon>Bacillati</taxon>
        <taxon>Bacillota</taxon>
        <taxon>Bacilli</taxon>
        <taxon>Lactobacillales</taxon>
        <taxon>Enterococcaceae</taxon>
        <taxon>Vagococcus</taxon>
    </lineage>
</organism>
<feature type="transmembrane region" description="Helical" evidence="9">
    <location>
        <begin position="272"/>
        <end position="290"/>
    </location>
</feature>
<dbReference type="Pfam" id="PF04143">
    <property type="entry name" value="Sulf_transp"/>
    <property type="match status" value="1"/>
</dbReference>
<feature type="transmembrane region" description="Helical" evidence="9">
    <location>
        <begin position="41"/>
        <end position="60"/>
    </location>
</feature>
<feature type="transmembrane region" description="Helical" evidence="9">
    <location>
        <begin position="18"/>
        <end position="35"/>
    </location>
</feature>
<evidence type="ECO:0000256" key="2">
    <source>
        <dbReference type="ARBA" id="ARBA00022448"/>
    </source>
</evidence>
<keyword evidence="2" id="KW-0813">Transport</keyword>
<keyword evidence="4" id="KW-0997">Cell inner membrane</keyword>
<comment type="similarity">
    <text evidence="8">Belongs to the TsuA/YedE (TC 9.B.102) family.</text>
</comment>
<dbReference type="GO" id="GO:0005886">
    <property type="term" value="C:plasma membrane"/>
    <property type="evidence" value="ECO:0007669"/>
    <property type="project" value="UniProtKB-SubCell"/>
</dbReference>
<evidence type="ECO:0000256" key="8">
    <source>
        <dbReference type="ARBA" id="ARBA00035655"/>
    </source>
</evidence>
<evidence type="ECO:0000256" key="6">
    <source>
        <dbReference type="ARBA" id="ARBA00022989"/>
    </source>
</evidence>
<keyword evidence="3" id="KW-1003">Cell membrane</keyword>
<evidence type="ECO:0000313" key="10">
    <source>
        <dbReference type="EMBL" id="OPF87262.1"/>
    </source>
</evidence>
<evidence type="ECO:0000313" key="11">
    <source>
        <dbReference type="Proteomes" id="UP000189970"/>
    </source>
</evidence>